<name>A0A6P2DH61_9BACT</name>
<sequence>MKLNEKLGARVRASWRYLLGSLTGLVNRVRSGLGPQFRRPNTK</sequence>
<dbReference type="RefSeq" id="WP_261361082.1">
    <property type="nucleotide sequence ID" value="NZ_LR593886.1"/>
</dbReference>
<organism evidence="1 2">
    <name type="scientific">Gemmata massiliana</name>
    <dbReference type="NCBI Taxonomy" id="1210884"/>
    <lineage>
        <taxon>Bacteria</taxon>
        <taxon>Pseudomonadati</taxon>
        <taxon>Planctomycetota</taxon>
        <taxon>Planctomycetia</taxon>
        <taxon>Gemmatales</taxon>
        <taxon>Gemmataceae</taxon>
        <taxon>Gemmata</taxon>
    </lineage>
</organism>
<evidence type="ECO:0000313" key="1">
    <source>
        <dbReference type="EMBL" id="VTS00387.1"/>
    </source>
</evidence>
<dbReference type="Proteomes" id="UP000464178">
    <property type="component" value="Chromosome"/>
</dbReference>
<proteinExistence type="predicted"/>
<protein>
    <submittedName>
        <fullName evidence="1">Uncharacterized protein</fullName>
    </submittedName>
</protein>
<dbReference type="KEGG" id="gms:SOIL9_82010"/>
<dbReference type="AlphaFoldDB" id="A0A6P2DH61"/>
<accession>A0A6P2DH61</accession>
<gene>
    <name evidence="1" type="ORF">SOIL9_82010</name>
</gene>
<keyword evidence="2" id="KW-1185">Reference proteome</keyword>
<evidence type="ECO:0000313" key="2">
    <source>
        <dbReference type="Proteomes" id="UP000464178"/>
    </source>
</evidence>
<dbReference type="EMBL" id="LR593886">
    <property type="protein sequence ID" value="VTS00387.1"/>
    <property type="molecule type" value="Genomic_DNA"/>
</dbReference>
<reference evidence="1 2" key="1">
    <citation type="submission" date="2019-05" db="EMBL/GenBank/DDBJ databases">
        <authorList>
            <consortium name="Science for Life Laboratories"/>
        </authorList>
    </citation>
    <scope>NUCLEOTIDE SEQUENCE [LARGE SCALE GENOMIC DNA]</scope>
    <source>
        <strain evidence="1">Soil9</strain>
    </source>
</reference>